<dbReference type="Pfam" id="PF03407">
    <property type="entry name" value="Nucleotid_trans"/>
    <property type="match status" value="1"/>
</dbReference>
<accession>A0A0D9VP33</accession>
<proteinExistence type="predicted"/>
<protein>
    <recommendedName>
        <fullName evidence="1">Nucleotide-diphospho-sugar transferase domain-containing protein</fullName>
    </recommendedName>
</protein>
<dbReference type="InterPro" id="IPR005069">
    <property type="entry name" value="Nucl-diP-sugar_transferase"/>
</dbReference>
<keyword evidence="3" id="KW-1185">Reference proteome</keyword>
<reference evidence="2 3" key="1">
    <citation type="submission" date="2012-08" db="EMBL/GenBank/DDBJ databases">
        <title>Oryza genome evolution.</title>
        <authorList>
            <person name="Wing R.A."/>
        </authorList>
    </citation>
    <scope>NUCLEOTIDE SEQUENCE</scope>
</reference>
<dbReference type="Proteomes" id="UP000032180">
    <property type="component" value="Chromosome 3"/>
</dbReference>
<name>A0A0D9VP33_9ORYZ</name>
<dbReference type="Gramene" id="LPERR03G02160.1">
    <property type="protein sequence ID" value="LPERR03G02160.1"/>
    <property type="gene ID" value="LPERR03G02160"/>
</dbReference>
<dbReference type="HOGENOM" id="CLU_034507_4_0_1"/>
<feature type="domain" description="Nucleotide-diphospho-sugar transferase" evidence="1">
    <location>
        <begin position="1"/>
        <end position="126"/>
    </location>
</feature>
<dbReference type="EnsemblPlants" id="LPERR03G02160.1">
    <property type="protein sequence ID" value="LPERR03G02160.1"/>
    <property type="gene ID" value="LPERR03G02160"/>
</dbReference>
<dbReference type="STRING" id="77586.A0A0D9VP33"/>
<sequence length="162" mass="18870">MWFRNPLPHLYADGDFQIACDHFTGDPDDLSNSPNGGFTYVRSTAATAEFYRFWYAARESHPGMHDQDVLNLIKGDPYIAHELGVRIRFLGTEEFGGICEHGRDLSRVCTMHSNCCIGLRRKIDDLRLMLRDWRRFMATPMRDRRSVTWSVPRNCSLKKLER</sequence>
<dbReference type="InterPro" id="IPR044821">
    <property type="entry name" value="At1g28695/At4g15970-like"/>
</dbReference>
<evidence type="ECO:0000259" key="1">
    <source>
        <dbReference type="Pfam" id="PF03407"/>
    </source>
</evidence>
<reference evidence="2" key="3">
    <citation type="submission" date="2015-04" db="UniProtKB">
        <authorList>
            <consortium name="EnsemblPlants"/>
        </authorList>
    </citation>
    <scope>IDENTIFICATION</scope>
</reference>
<dbReference type="PANTHER" id="PTHR46038:SF10">
    <property type="entry name" value="GLYCOSYLTRANSFERASE"/>
    <property type="match status" value="1"/>
</dbReference>
<evidence type="ECO:0000313" key="3">
    <source>
        <dbReference type="Proteomes" id="UP000032180"/>
    </source>
</evidence>
<organism evidence="2 3">
    <name type="scientific">Leersia perrieri</name>
    <dbReference type="NCBI Taxonomy" id="77586"/>
    <lineage>
        <taxon>Eukaryota</taxon>
        <taxon>Viridiplantae</taxon>
        <taxon>Streptophyta</taxon>
        <taxon>Embryophyta</taxon>
        <taxon>Tracheophyta</taxon>
        <taxon>Spermatophyta</taxon>
        <taxon>Magnoliopsida</taxon>
        <taxon>Liliopsida</taxon>
        <taxon>Poales</taxon>
        <taxon>Poaceae</taxon>
        <taxon>BOP clade</taxon>
        <taxon>Oryzoideae</taxon>
        <taxon>Oryzeae</taxon>
        <taxon>Oryzinae</taxon>
        <taxon>Leersia</taxon>
    </lineage>
</organism>
<dbReference type="AlphaFoldDB" id="A0A0D9VP33"/>
<dbReference type="eggNOG" id="ENOG502QSX5">
    <property type="taxonomic scope" value="Eukaryota"/>
</dbReference>
<reference evidence="3" key="2">
    <citation type="submission" date="2013-12" db="EMBL/GenBank/DDBJ databases">
        <authorList>
            <person name="Yu Y."/>
            <person name="Lee S."/>
            <person name="de Baynast K."/>
            <person name="Wissotski M."/>
            <person name="Liu L."/>
            <person name="Talag J."/>
            <person name="Goicoechea J."/>
            <person name="Angelova A."/>
            <person name="Jetty R."/>
            <person name="Kudrna D."/>
            <person name="Golser W."/>
            <person name="Rivera L."/>
            <person name="Zhang J."/>
            <person name="Wing R."/>
        </authorList>
    </citation>
    <scope>NUCLEOTIDE SEQUENCE</scope>
</reference>
<evidence type="ECO:0000313" key="2">
    <source>
        <dbReference type="EnsemblPlants" id="LPERR03G02160.1"/>
    </source>
</evidence>
<dbReference type="PANTHER" id="PTHR46038">
    <property type="entry name" value="EXPRESSED PROTEIN-RELATED"/>
    <property type="match status" value="1"/>
</dbReference>